<keyword evidence="1" id="KW-1133">Transmembrane helix</keyword>
<accession>A0A157KUG6</accession>
<dbReference type="EMBL" id="FJXR01000055">
    <property type="protein sequence ID" value="CZW47901.1"/>
    <property type="molecule type" value="Genomic_DNA"/>
</dbReference>
<dbReference type="EMBL" id="JAODZM010000008">
    <property type="protein sequence ID" value="MDH0195354.1"/>
    <property type="molecule type" value="Genomic_DNA"/>
</dbReference>
<keyword evidence="1" id="KW-0472">Membrane</keyword>
<gene>
    <name evidence="4" type="ORF">N7383_06900</name>
    <name evidence="3" type="ORF">SAMEA2273318_04904</name>
    <name evidence="2" type="ORF">WP5S18C02_P12020</name>
</gene>
<evidence type="ECO:0000313" key="3">
    <source>
        <dbReference type="EMBL" id="CZW47901.1"/>
    </source>
</evidence>
<dbReference type="RefSeq" id="WP_007372306.1">
    <property type="nucleotide sequence ID" value="NZ_AP022127.1"/>
</dbReference>
<dbReference type="Proteomes" id="UP000076008">
    <property type="component" value="Unassembled WGS sequence"/>
</dbReference>
<evidence type="ECO:0000313" key="6">
    <source>
        <dbReference type="Proteomes" id="UP000515488"/>
    </source>
</evidence>
<evidence type="ECO:0000256" key="1">
    <source>
        <dbReference type="SAM" id="Phobius"/>
    </source>
</evidence>
<feature type="transmembrane region" description="Helical" evidence="1">
    <location>
        <begin position="33"/>
        <end position="52"/>
    </location>
</feature>
<reference evidence="4" key="3">
    <citation type="submission" date="2022-09" db="EMBL/GenBank/DDBJ databases">
        <title>Intensive care unit water sources are persistently colonized with multi-drug resistant bacteria and are the site of extensive horizontal gene transfer of antibiotic resistance genes.</title>
        <authorList>
            <person name="Diorio-Toth L."/>
        </authorList>
    </citation>
    <scope>NUCLEOTIDE SEQUENCE</scope>
    <source>
        <strain evidence="4">GD04139</strain>
    </source>
</reference>
<reference evidence="3 5" key="1">
    <citation type="submission" date="2016-03" db="EMBL/GenBank/DDBJ databases">
        <authorList>
            <consortium name="Pathogen Informatics"/>
        </authorList>
    </citation>
    <scope>NUCLEOTIDE SEQUENCE [LARGE SCALE GENOMIC DNA]</scope>
    <source>
        <strain evidence="5">e1252</strain>
        <strain evidence="3">E1252</strain>
    </source>
</reference>
<name>A0A157KUG6_ENTCL</name>
<dbReference type="Proteomes" id="UP000515488">
    <property type="component" value="Plasmid pWP5-S18-CRE-02_1"/>
</dbReference>
<sequence length="54" mass="5718">MKAQAVRNHSFGSLKLSASNAAAAALAHPVTHFFMLFAIVMYLVYGGVVLGIKP</sequence>
<keyword evidence="1" id="KW-0812">Transmembrane</keyword>
<protein>
    <submittedName>
        <fullName evidence="3">Uncharacterized protein</fullName>
    </submittedName>
</protein>
<evidence type="ECO:0000313" key="5">
    <source>
        <dbReference type="Proteomes" id="UP000076008"/>
    </source>
</evidence>
<evidence type="ECO:0000313" key="2">
    <source>
        <dbReference type="EMBL" id="BBS34921.1"/>
    </source>
</evidence>
<dbReference type="Proteomes" id="UP001158360">
    <property type="component" value="Unassembled WGS sequence"/>
</dbReference>
<organism evidence="3 5">
    <name type="scientific">Enterobacter cloacae</name>
    <dbReference type="NCBI Taxonomy" id="550"/>
    <lineage>
        <taxon>Bacteria</taxon>
        <taxon>Pseudomonadati</taxon>
        <taxon>Pseudomonadota</taxon>
        <taxon>Gammaproteobacteria</taxon>
        <taxon>Enterobacterales</taxon>
        <taxon>Enterobacteriaceae</taxon>
        <taxon>Enterobacter</taxon>
        <taxon>Enterobacter cloacae complex</taxon>
    </lineage>
</organism>
<dbReference type="AlphaFoldDB" id="A0A157KUG6"/>
<proteinExistence type="predicted"/>
<reference evidence="2 6" key="2">
    <citation type="submission" date="2019-12" db="EMBL/GenBank/DDBJ databases">
        <title>complete genome sequences of Enterobacter cloacae str. WP5-S18-CRE-02 isolated from wastewater treatment plant effluent.</title>
        <authorList>
            <person name="Sekizuka T."/>
            <person name="Itokawa K."/>
            <person name="Yatsu K."/>
            <person name="Inamine Y."/>
            <person name="Kuroda M."/>
        </authorList>
    </citation>
    <scope>NUCLEOTIDE SEQUENCE [LARGE SCALE GENOMIC DNA]</scope>
    <source>
        <strain evidence="2 6">WP5-S18-CRE-02</strain>
        <plasmid evidence="2 6">pWP5-S18-CRE-02_1</plasmid>
    </source>
</reference>
<dbReference type="EMBL" id="AP022127">
    <property type="protein sequence ID" value="BBS34921.1"/>
    <property type="molecule type" value="Genomic_DNA"/>
</dbReference>
<geneLocation type="plasmid" evidence="2 6">
    <name>pWP5-S18-CRE-02_1</name>
</geneLocation>
<evidence type="ECO:0000313" key="4">
    <source>
        <dbReference type="EMBL" id="MDH0195354.1"/>
    </source>
</evidence>
<keyword evidence="2" id="KW-0614">Plasmid</keyword>